<dbReference type="AlphaFoldDB" id="M2PHG5"/>
<evidence type="ECO:0000313" key="3">
    <source>
        <dbReference type="Proteomes" id="UP000016930"/>
    </source>
</evidence>
<keyword evidence="3" id="KW-1185">Reference proteome</keyword>
<dbReference type="EMBL" id="KB445800">
    <property type="protein sequence ID" value="EMD35489.1"/>
    <property type="molecule type" value="Genomic_DNA"/>
</dbReference>
<proteinExistence type="predicted"/>
<feature type="region of interest" description="Disordered" evidence="1">
    <location>
        <begin position="177"/>
        <end position="203"/>
    </location>
</feature>
<reference evidence="2 3" key="1">
    <citation type="journal article" date="2012" name="Proc. Natl. Acad. Sci. U.S.A.">
        <title>Comparative genomics of Ceriporiopsis subvermispora and Phanerochaete chrysosporium provide insight into selective ligninolysis.</title>
        <authorList>
            <person name="Fernandez-Fueyo E."/>
            <person name="Ruiz-Duenas F.J."/>
            <person name="Ferreira P."/>
            <person name="Floudas D."/>
            <person name="Hibbett D.S."/>
            <person name="Canessa P."/>
            <person name="Larrondo L.F."/>
            <person name="James T.Y."/>
            <person name="Seelenfreund D."/>
            <person name="Lobos S."/>
            <person name="Polanco R."/>
            <person name="Tello M."/>
            <person name="Honda Y."/>
            <person name="Watanabe T."/>
            <person name="Watanabe T."/>
            <person name="Ryu J.S."/>
            <person name="Kubicek C.P."/>
            <person name="Schmoll M."/>
            <person name="Gaskell J."/>
            <person name="Hammel K.E."/>
            <person name="St John F.J."/>
            <person name="Vanden Wymelenberg A."/>
            <person name="Sabat G."/>
            <person name="Splinter BonDurant S."/>
            <person name="Syed K."/>
            <person name="Yadav J.S."/>
            <person name="Doddapaneni H."/>
            <person name="Subramanian V."/>
            <person name="Lavin J.L."/>
            <person name="Oguiza J.A."/>
            <person name="Perez G."/>
            <person name="Pisabarro A.G."/>
            <person name="Ramirez L."/>
            <person name="Santoyo F."/>
            <person name="Master E."/>
            <person name="Coutinho P.M."/>
            <person name="Henrissat B."/>
            <person name="Lombard V."/>
            <person name="Magnuson J.K."/>
            <person name="Kuees U."/>
            <person name="Hori C."/>
            <person name="Igarashi K."/>
            <person name="Samejima M."/>
            <person name="Held B.W."/>
            <person name="Barry K.W."/>
            <person name="LaButti K.M."/>
            <person name="Lapidus A."/>
            <person name="Lindquist E.A."/>
            <person name="Lucas S.M."/>
            <person name="Riley R."/>
            <person name="Salamov A.A."/>
            <person name="Hoffmeister D."/>
            <person name="Schwenk D."/>
            <person name="Hadar Y."/>
            <person name="Yarden O."/>
            <person name="de Vries R.P."/>
            <person name="Wiebenga A."/>
            <person name="Stenlid J."/>
            <person name="Eastwood D."/>
            <person name="Grigoriev I.V."/>
            <person name="Berka R.M."/>
            <person name="Blanchette R.A."/>
            <person name="Kersten P."/>
            <person name="Martinez A.T."/>
            <person name="Vicuna R."/>
            <person name="Cullen D."/>
        </authorList>
    </citation>
    <scope>NUCLEOTIDE SEQUENCE [LARGE SCALE GENOMIC DNA]</scope>
    <source>
        <strain evidence="2 3">B</strain>
    </source>
</reference>
<sequence length="239" mass="26225">MTIVVARDAIQVDSNRRCSSVNYYRRQGMQGSGLLTIGRRWQYTCAAIEKAHVIGLMMQDEGRQYELMFWYLAARAKGVQGSEMTAAMRAPDLLGGHAGRAGLFSLTRYRSPSSPHNYGHNLLETVTGGLRRGGSQWHIQEVMSREIVASGSPVCPPDTTTVGCRVWVDRCTRAVRGDIDSGAPDEHDDERGGGGGIGSARPDENAYRLHHSLMPARYDCPDRAVGDPNAVDYQTCGCY</sequence>
<gene>
    <name evidence="2" type="ORF">CERSUDRAFT_124784</name>
</gene>
<dbReference type="HOGENOM" id="CLU_1161006_0_0_1"/>
<organism evidence="2 3">
    <name type="scientific">Ceriporiopsis subvermispora (strain B)</name>
    <name type="common">White-rot fungus</name>
    <name type="synonym">Gelatoporia subvermispora</name>
    <dbReference type="NCBI Taxonomy" id="914234"/>
    <lineage>
        <taxon>Eukaryota</taxon>
        <taxon>Fungi</taxon>
        <taxon>Dikarya</taxon>
        <taxon>Basidiomycota</taxon>
        <taxon>Agaricomycotina</taxon>
        <taxon>Agaricomycetes</taxon>
        <taxon>Polyporales</taxon>
        <taxon>Gelatoporiaceae</taxon>
        <taxon>Gelatoporia</taxon>
    </lineage>
</organism>
<evidence type="ECO:0000256" key="1">
    <source>
        <dbReference type="SAM" id="MobiDB-lite"/>
    </source>
</evidence>
<dbReference type="Proteomes" id="UP000016930">
    <property type="component" value="Unassembled WGS sequence"/>
</dbReference>
<accession>M2PHG5</accession>
<protein>
    <submittedName>
        <fullName evidence="2">Uncharacterized protein</fullName>
    </submittedName>
</protein>
<evidence type="ECO:0000313" key="2">
    <source>
        <dbReference type="EMBL" id="EMD35489.1"/>
    </source>
</evidence>
<name>M2PHG5_CERS8</name>